<dbReference type="SUPFAM" id="SSF81296">
    <property type="entry name" value="E set domains"/>
    <property type="match status" value="1"/>
</dbReference>
<evidence type="ECO:0000259" key="1">
    <source>
        <dbReference type="Pfam" id="PF02922"/>
    </source>
</evidence>
<dbReference type="GO" id="GO:0005975">
    <property type="term" value="P:carbohydrate metabolic process"/>
    <property type="evidence" value="ECO:0007669"/>
    <property type="project" value="InterPro"/>
</dbReference>
<proteinExistence type="predicted"/>
<dbReference type="Gene3D" id="2.60.40.10">
    <property type="entry name" value="Immunoglobulins"/>
    <property type="match status" value="1"/>
</dbReference>
<sequence length="98" mass="11246">MLKKSYSSTKNFCRVTFRVPAEFGAKTASLCSDFNNWDTEANVMRPLKNGGFSTTVSLAAKQSYRFRYFLDNERWENDDAADRYVTNDYGSEDSVVEL</sequence>
<dbReference type="AlphaFoldDB" id="A0A2G6KCX3"/>
<keyword evidence="2" id="KW-0378">Hydrolase</keyword>
<dbReference type="EMBL" id="PDSK01000107">
    <property type="protein sequence ID" value="PIE32802.1"/>
    <property type="molecule type" value="Genomic_DNA"/>
</dbReference>
<dbReference type="InterPro" id="IPR013783">
    <property type="entry name" value="Ig-like_fold"/>
</dbReference>
<reference evidence="2 3" key="1">
    <citation type="submission" date="2017-10" db="EMBL/GenBank/DDBJ databases">
        <title>Novel microbial diversity and functional potential in the marine mammal oral microbiome.</title>
        <authorList>
            <person name="Dudek N.K."/>
            <person name="Sun C.L."/>
            <person name="Burstein D."/>
            <person name="Kantor R.S."/>
            <person name="Aliaga Goltsman D.S."/>
            <person name="Bik E.M."/>
            <person name="Thomas B.C."/>
            <person name="Banfield J.F."/>
            <person name="Relman D.A."/>
        </authorList>
    </citation>
    <scope>NUCLEOTIDE SEQUENCE [LARGE SCALE GENOMIC DNA]</scope>
    <source>
        <strain evidence="2">DOLJORAL78_47_16</strain>
    </source>
</reference>
<dbReference type="InterPro" id="IPR004193">
    <property type="entry name" value="Glyco_hydro_13_N"/>
</dbReference>
<comment type="caution">
    <text evidence="2">The sequence shown here is derived from an EMBL/GenBank/DDBJ whole genome shotgun (WGS) entry which is preliminary data.</text>
</comment>
<dbReference type="Proteomes" id="UP000230821">
    <property type="component" value="Unassembled WGS sequence"/>
</dbReference>
<evidence type="ECO:0000313" key="2">
    <source>
        <dbReference type="EMBL" id="PIE32802.1"/>
    </source>
</evidence>
<accession>A0A2G6KCX3</accession>
<gene>
    <name evidence="2" type="ORF">CSA56_13985</name>
</gene>
<dbReference type="InterPro" id="IPR014756">
    <property type="entry name" value="Ig_E-set"/>
</dbReference>
<feature type="domain" description="Glycoside hydrolase family 13 N-terminal" evidence="1">
    <location>
        <begin position="15"/>
        <end position="79"/>
    </location>
</feature>
<dbReference type="CDD" id="cd07184">
    <property type="entry name" value="E_set_Isoamylase_like_N"/>
    <property type="match status" value="1"/>
</dbReference>
<dbReference type="Pfam" id="PF02922">
    <property type="entry name" value="CBM_48"/>
    <property type="match status" value="1"/>
</dbReference>
<name>A0A2G6KCX3_9BACT</name>
<protein>
    <submittedName>
        <fullName evidence="2">Glycoside hydrolase</fullName>
    </submittedName>
</protein>
<organism evidence="2 3">
    <name type="scientific">candidate division KSB3 bacterium</name>
    <dbReference type="NCBI Taxonomy" id="2044937"/>
    <lineage>
        <taxon>Bacteria</taxon>
        <taxon>candidate division KSB3</taxon>
    </lineage>
</organism>
<evidence type="ECO:0000313" key="3">
    <source>
        <dbReference type="Proteomes" id="UP000230821"/>
    </source>
</evidence>
<dbReference type="GO" id="GO:0004553">
    <property type="term" value="F:hydrolase activity, hydrolyzing O-glycosyl compounds"/>
    <property type="evidence" value="ECO:0007669"/>
    <property type="project" value="InterPro"/>
</dbReference>